<dbReference type="RefSeq" id="WP_261955563.1">
    <property type="nucleotide sequence ID" value="NZ_AP026073.1"/>
</dbReference>
<comment type="catalytic activity">
    <reaction evidence="10">
        <text>D-sedoheptulose 7-phosphate + D-glyceraldehyde 3-phosphate = D-erythrose 4-phosphate + beta-D-fructose 6-phosphate</text>
        <dbReference type="Rhea" id="RHEA:17053"/>
        <dbReference type="ChEBI" id="CHEBI:16897"/>
        <dbReference type="ChEBI" id="CHEBI:57483"/>
        <dbReference type="ChEBI" id="CHEBI:57634"/>
        <dbReference type="ChEBI" id="CHEBI:59776"/>
        <dbReference type="EC" id="2.2.1.2"/>
    </reaction>
</comment>
<dbReference type="Pfam" id="PF00923">
    <property type="entry name" value="TAL_FSA"/>
    <property type="match status" value="1"/>
</dbReference>
<accession>A0ABM8A0H5</accession>
<evidence type="ECO:0000256" key="7">
    <source>
        <dbReference type="ARBA" id="ARBA00022679"/>
    </source>
</evidence>
<name>A0ABM8A0H5_STRNI</name>
<evidence type="ECO:0000256" key="2">
    <source>
        <dbReference type="ARBA" id="ARBA00004496"/>
    </source>
</evidence>
<evidence type="ECO:0000256" key="9">
    <source>
        <dbReference type="ARBA" id="ARBA00023270"/>
    </source>
</evidence>
<evidence type="ECO:0000256" key="10">
    <source>
        <dbReference type="HAMAP-Rule" id="MF_00493"/>
    </source>
</evidence>
<dbReference type="Gene3D" id="3.20.20.70">
    <property type="entry name" value="Aldolase class I"/>
    <property type="match status" value="1"/>
</dbReference>
<feature type="active site" description="Schiff-base intermediate with substrate" evidence="10">
    <location>
        <position position="142"/>
    </location>
</feature>
<dbReference type="InterPro" id="IPR001585">
    <property type="entry name" value="TAL/FSA"/>
</dbReference>
<evidence type="ECO:0000256" key="6">
    <source>
        <dbReference type="ARBA" id="ARBA00022490"/>
    </source>
</evidence>
<dbReference type="EC" id="2.2.1.2" evidence="5 10"/>
<reference evidence="11" key="1">
    <citation type="submission" date="2022-06" db="EMBL/GenBank/DDBJ databases">
        <title>Complete genome sequence of Streptomyces nigrescens HEK616.</title>
        <authorList>
            <person name="Asamizu S."/>
            <person name="Onaka H."/>
        </authorList>
    </citation>
    <scope>NUCLEOTIDE SEQUENCE</scope>
    <source>
        <strain evidence="11">HEK616</strain>
    </source>
</reference>
<proteinExistence type="inferred from homology"/>
<dbReference type="EMBL" id="AP026073">
    <property type="protein sequence ID" value="BDM72090.1"/>
    <property type="molecule type" value="Genomic_DNA"/>
</dbReference>
<dbReference type="PANTHER" id="PTHR10683:SF31">
    <property type="entry name" value="TRANSALDOLASE"/>
    <property type="match status" value="1"/>
</dbReference>
<comment type="function">
    <text evidence="1 10">Transaldolase is important for the balance of metabolites in the pentose-phosphate pathway.</text>
</comment>
<comment type="similarity">
    <text evidence="4 10">Belongs to the transaldolase family. Type 2 subfamily.</text>
</comment>
<keyword evidence="6 10" id="KW-0963">Cytoplasm</keyword>
<comment type="subcellular location">
    <subcellularLocation>
        <location evidence="2 10">Cytoplasm</location>
    </subcellularLocation>
</comment>
<keyword evidence="12" id="KW-1185">Reference proteome</keyword>
<keyword evidence="8 10" id="KW-0570">Pentose shunt</keyword>
<dbReference type="Proteomes" id="UP001059597">
    <property type="component" value="Chromosome"/>
</dbReference>
<evidence type="ECO:0000256" key="4">
    <source>
        <dbReference type="ARBA" id="ARBA00008426"/>
    </source>
</evidence>
<keyword evidence="9 10" id="KW-0704">Schiff base</keyword>
<dbReference type="SUPFAM" id="SSF51569">
    <property type="entry name" value="Aldolase"/>
    <property type="match status" value="1"/>
</dbReference>
<gene>
    <name evidence="11" type="primary">tal1</name>
    <name evidence="10" type="synonym">tal</name>
    <name evidence="11" type="ORF">HEK616_55770</name>
</gene>
<protein>
    <recommendedName>
        <fullName evidence="5 10">Transaldolase</fullName>
        <ecNumber evidence="5 10">2.2.1.2</ecNumber>
    </recommendedName>
</protein>
<keyword evidence="7 10" id="KW-0808">Transferase</keyword>
<evidence type="ECO:0000313" key="11">
    <source>
        <dbReference type="EMBL" id="BDM72090.1"/>
    </source>
</evidence>
<evidence type="ECO:0000256" key="3">
    <source>
        <dbReference type="ARBA" id="ARBA00004857"/>
    </source>
</evidence>
<dbReference type="PIRSF" id="PIRSF036915">
    <property type="entry name" value="Trnald_Bac_Plnt"/>
    <property type="match status" value="1"/>
</dbReference>
<dbReference type="InterPro" id="IPR013785">
    <property type="entry name" value="Aldolase_TIM"/>
</dbReference>
<evidence type="ECO:0000313" key="12">
    <source>
        <dbReference type="Proteomes" id="UP001059597"/>
    </source>
</evidence>
<evidence type="ECO:0000256" key="1">
    <source>
        <dbReference type="ARBA" id="ARBA00003518"/>
    </source>
</evidence>
<sequence>MTMRQHTRDGLQRLCGEGVSLWLDGLERDLLASGELARMASKRPLSGLTTSGHDLLDAVSGPAYRAQLDDFTERGSRPDEAARRLLAVDARWGCDVFLRRYRASGGRSGLVSADPVPVVERALAAEARAAWWAVDRPNLLLKLPATDESLGAIGELVGEGIGVDVTPVFSVHRYEQVQEALFTGLERARRAGLRLDGVHTAVSLPVAPLDAAVDARLAAAGAPAGRPPMGRTALAHARLVYHAYERGLAQDRWRALAAAGARPPRLVWTATEAHGPAGPDTRYADGLVAWGVTSALTRRTLEAVSRRALLSGDTLSGRHVSARLDLAVLTEFGICLRQLAGELERAWLADRRAAWEELRERIGKLLGGPVG</sequence>
<evidence type="ECO:0000256" key="5">
    <source>
        <dbReference type="ARBA" id="ARBA00013151"/>
    </source>
</evidence>
<comment type="pathway">
    <text evidence="3 10">Carbohydrate degradation; pentose phosphate pathway; D-glyceraldehyde 3-phosphate and beta-D-fructose 6-phosphate from D-ribose 5-phosphate and D-xylulose 5-phosphate (non-oxidative stage): step 2/3.</text>
</comment>
<organism evidence="11 12">
    <name type="scientific">Streptomyces nigrescens</name>
    <dbReference type="NCBI Taxonomy" id="1920"/>
    <lineage>
        <taxon>Bacteria</taxon>
        <taxon>Bacillati</taxon>
        <taxon>Actinomycetota</taxon>
        <taxon>Actinomycetes</taxon>
        <taxon>Kitasatosporales</taxon>
        <taxon>Streptomycetaceae</taxon>
        <taxon>Streptomyces</taxon>
    </lineage>
</organism>
<dbReference type="InterPro" id="IPR004732">
    <property type="entry name" value="Transaldolase_2"/>
</dbReference>
<dbReference type="HAMAP" id="MF_00493">
    <property type="entry name" value="Transaldolase_2"/>
    <property type="match status" value="1"/>
</dbReference>
<evidence type="ECO:0000256" key="8">
    <source>
        <dbReference type="ARBA" id="ARBA00023126"/>
    </source>
</evidence>
<dbReference type="PANTHER" id="PTHR10683">
    <property type="entry name" value="TRANSALDOLASE"/>
    <property type="match status" value="1"/>
</dbReference>